<evidence type="ECO:0000313" key="1">
    <source>
        <dbReference type="EMBL" id="KJH46235.1"/>
    </source>
</evidence>
<name>A0A0D8XNZ3_DICVI</name>
<evidence type="ECO:0000313" key="2">
    <source>
        <dbReference type="Proteomes" id="UP000053766"/>
    </source>
</evidence>
<dbReference type="STRING" id="29172.A0A0D8XNZ3"/>
<proteinExistence type="predicted"/>
<accession>A0A0D8XNZ3</accession>
<keyword evidence="2" id="KW-1185">Reference proteome</keyword>
<dbReference type="Proteomes" id="UP000053766">
    <property type="component" value="Unassembled WGS sequence"/>
</dbReference>
<protein>
    <recommendedName>
        <fullName evidence="3">N6-L-threonylcarbamoyladenine synthase</fullName>
    </recommendedName>
</protein>
<dbReference type="EMBL" id="KN716363">
    <property type="protein sequence ID" value="KJH46235.1"/>
    <property type="molecule type" value="Genomic_DNA"/>
</dbReference>
<organism evidence="1 2">
    <name type="scientific">Dictyocaulus viviparus</name>
    <name type="common">Bovine lungworm</name>
    <dbReference type="NCBI Taxonomy" id="29172"/>
    <lineage>
        <taxon>Eukaryota</taxon>
        <taxon>Metazoa</taxon>
        <taxon>Ecdysozoa</taxon>
        <taxon>Nematoda</taxon>
        <taxon>Chromadorea</taxon>
        <taxon>Rhabditida</taxon>
        <taxon>Rhabditina</taxon>
        <taxon>Rhabditomorpha</taxon>
        <taxon>Strongyloidea</taxon>
        <taxon>Metastrongylidae</taxon>
        <taxon>Dictyocaulus</taxon>
    </lineage>
</organism>
<reference evidence="1 2" key="1">
    <citation type="submission" date="2013-11" db="EMBL/GenBank/DDBJ databases">
        <title>Draft genome of the bovine lungworm Dictyocaulus viviparus.</title>
        <authorList>
            <person name="Mitreva M."/>
        </authorList>
    </citation>
    <scope>NUCLEOTIDE SEQUENCE [LARGE SCALE GENOMIC DNA]</scope>
    <source>
        <strain evidence="1 2">HannoverDv2000</strain>
    </source>
</reference>
<evidence type="ECO:0008006" key="3">
    <source>
        <dbReference type="Google" id="ProtNLM"/>
    </source>
</evidence>
<dbReference type="AlphaFoldDB" id="A0A0D8XNZ3"/>
<reference evidence="2" key="2">
    <citation type="journal article" date="2016" name="Sci. Rep.">
        <title>Dictyocaulus viviparus genome, variome and transcriptome elucidate lungworm biology and support future intervention.</title>
        <authorList>
            <person name="McNulty S.N."/>
            <person name="Strube C."/>
            <person name="Rosa B.A."/>
            <person name="Martin J.C."/>
            <person name="Tyagi R."/>
            <person name="Choi Y.J."/>
            <person name="Wang Q."/>
            <person name="Hallsworth Pepin K."/>
            <person name="Zhang X."/>
            <person name="Ozersky P."/>
            <person name="Wilson R.K."/>
            <person name="Sternberg P.W."/>
            <person name="Gasser R.B."/>
            <person name="Mitreva M."/>
        </authorList>
    </citation>
    <scope>NUCLEOTIDE SEQUENCE [LARGE SCALE GENOMIC DNA]</scope>
    <source>
        <strain evidence="2">HannoverDv2000</strain>
    </source>
</reference>
<gene>
    <name evidence="1" type="ORF">DICVIV_07714</name>
</gene>
<dbReference type="OrthoDB" id="10254073at2759"/>
<sequence>MAECMCSERDSHLFATDERFCIDNGAMIAHAGLMSRPLHNVTALIKWKFVGGKSDRNTRIHVERLLHSGLCLLTTAERMIKITRTQDCGSKKKSN</sequence>